<organism evidence="2 3">
    <name type="scientific">Fistulifera solaris</name>
    <name type="common">Oleaginous diatom</name>
    <dbReference type="NCBI Taxonomy" id="1519565"/>
    <lineage>
        <taxon>Eukaryota</taxon>
        <taxon>Sar</taxon>
        <taxon>Stramenopiles</taxon>
        <taxon>Ochrophyta</taxon>
        <taxon>Bacillariophyta</taxon>
        <taxon>Bacillariophyceae</taxon>
        <taxon>Bacillariophycidae</taxon>
        <taxon>Naviculales</taxon>
        <taxon>Naviculaceae</taxon>
        <taxon>Fistulifera</taxon>
    </lineage>
</organism>
<evidence type="ECO:0000313" key="2">
    <source>
        <dbReference type="EMBL" id="GAX18722.1"/>
    </source>
</evidence>
<dbReference type="AlphaFoldDB" id="A0A1Z5JXX6"/>
<sequence>MLRTTFHLLSLFLGSAGAVNESLFSREQQGICDRLFGGGDEPVVPPDSTRTCTTFVGNGLCTGSGSVYPNCYTVGGTLEDCQLAATAEINSVGLSYGAWSGVVGCGLFYDATFEFTCPGGYQKVNDASLQGTGPVTGIQDIANSDEVCYKCIDE</sequence>
<keyword evidence="3" id="KW-1185">Reference proteome</keyword>
<proteinExistence type="predicted"/>
<feature type="signal peptide" evidence="1">
    <location>
        <begin position="1"/>
        <end position="18"/>
    </location>
</feature>
<dbReference type="Proteomes" id="UP000198406">
    <property type="component" value="Unassembled WGS sequence"/>
</dbReference>
<protein>
    <submittedName>
        <fullName evidence="2">Uncharacterized protein</fullName>
    </submittedName>
</protein>
<feature type="chain" id="PRO_5013300864" evidence="1">
    <location>
        <begin position="19"/>
        <end position="154"/>
    </location>
</feature>
<name>A0A1Z5JXX6_FISSO</name>
<dbReference type="EMBL" id="BDSP01000132">
    <property type="protein sequence ID" value="GAX18722.1"/>
    <property type="molecule type" value="Genomic_DNA"/>
</dbReference>
<gene>
    <name evidence="2" type="ORF">FisN_26Hh012</name>
</gene>
<reference evidence="2 3" key="1">
    <citation type="journal article" date="2015" name="Plant Cell">
        <title>Oil accumulation by the oleaginous diatom Fistulifera solaris as revealed by the genome and transcriptome.</title>
        <authorList>
            <person name="Tanaka T."/>
            <person name="Maeda Y."/>
            <person name="Veluchamy A."/>
            <person name="Tanaka M."/>
            <person name="Abida H."/>
            <person name="Marechal E."/>
            <person name="Bowler C."/>
            <person name="Muto M."/>
            <person name="Sunaga Y."/>
            <person name="Tanaka M."/>
            <person name="Yoshino T."/>
            <person name="Taniguchi T."/>
            <person name="Fukuda Y."/>
            <person name="Nemoto M."/>
            <person name="Matsumoto M."/>
            <person name="Wong P.S."/>
            <person name="Aburatani S."/>
            <person name="Fujibuchi W."/>
        </authorList>
    </citation>
    <scope>NUCLEOTIDE SEQUENCE [LARGE SCALE GENOMIC DNA]</scope>
    <source>
        <strain evidence="2 3">JPCC DA0580</strain>
    </source>
</reference>
<keyword evidence="1" id="KW-0732">Signal</keyword>
<evidence type="ECO:0000313" key="3">
    <source>
        <dbReference type="Proteomes" id="UP000198406"/>
    </source>
</evidence>
<evidence type="ECO:0000256" key="1">
    <source>
        <dbReference type="SAM" id="SignalP"/>
    </source>
</evidence>
<accession>A0A1Z5JXX6</accession>
<comment type="caution">
    <text evidence="2">The sequence shown here is derived from an EMBL/GenBank/DDBJ whole genome shotgun (WGS) entry which is preliminary data.</text>
</comment>
<dbReference type="InParanoid" id="A0A1Z5JXX6"/>